<comment type="caution">
    <text evidence="1">The sequence shown here is derived from an EMBL/GenBank/DDBJ whole genome shotgun (WGS) entry which is preliminary data.</text>
</comment>
<sequence>MVNTIDSSPIKYDKFRGIQAAELAERLAIDNDEEFETGKAKNQIRTLKRAEDTRWGSHFGSLSSLMDLFNAHLFSVKRHD</sequence>
<keyword evidence="2" id="KW-1185">Reference proteome</keyword>
<gene>
    <name evidence="1" type="ORF">RHMOL_Rhmol13G0159400</name>
</gene>
<proteinExistence type="predicted"/>
<evidence type="ECO:0000313" key="2">
    <source>
        <dbReference type="Proteomes" id="UP001062846"/>
    </source>
</evidence>
<reference evidence="1" key="1">
    <citation type="submission" date="2022-02" db="EMBL/GenBank/DDBJ databases">
        <title>Plant Genome Project.</title>
        <authorList>
            <person name="Zhang R.-G."/>
        </authorList>
    </citation>
    <scope>NUCLEOTIDE SEQUENCE</scope>
    <source>
        <strain evidence="1">AT1</strain>
    </source>
</reference>
<protein>
    <submittedName>
        <fullName evidence="1">Uncharacterized protein</fullName>
    </submittedName>
</protein>
<dbReference type="Proteomes" id="UP001062846">
    <property type="component" value="Chromosome 13"/>
</dbReference>
<evidence type="ECO:0000313" key="1">
    <source>
        <dbReference type="EMBL" id="KAI8524571.1"/>
    </source>
</evidence>
<organism evidence="1 2">
    <name type="scientific">Rhododendron molle</name>
    <name type="common">Chinese azalea</name>
    <name type="synonym">Azalea mollis</name>
    <dbReference type="NCBI Taxonomy" id="49168"/>
    <lineage>
        <taxon>Eukaryota</taxon>
        <taxon>Viridiplantae</taxon>
        <taxon>Streptophyta</taxon>
        <taxon>Embryophyta</taxon>
        <taxon>Tracheophyta</taxon>
        <taxon>Spermatophyta</taxon>
        <taxon>Magnoliopsida</taxon>
        <taxon>eudicotyledons</taxon>
        <taxon>Gunneridae</taxon>
        <taxon>Pentapetalae</taxon>
        <taxon>asterids</taxon>
        <taxon>Ericales</taxon>
        <taxon>Ericaceae</taxon>
        <taxon>Ericoideae</taxon>
        <taxon>Rhodoreae</taxon>
        <taxon>Rhododendron</taxon>
    </lineage>
</organism>
<name>A0ACC0L8K4_RHOML</name>
<dbReference type="EMBL" id="CM046400">
    <property type="protein sequence ID" value="KAI8524571.1"/>
    <property type="molecule type" value="Genomic_DNA"/>
</dbReference>
<accession>A0ACC0L8K4</accession>